<protein>
    <submittedName>
        <fullName evidence="2">Uncharacterized protein</fullName>
    </submittedName>
</protein>
<accession>A0A0B1T098</accession>
<reference evidence="2 3" key="1">
    <citation type="submission" date="2014-03" db="EMBL/GenBank/DDBJ databases">
        <title>Draft genome of the hookworm Oesophagostomum dentatum.</title>
        <authorList>
            <person name="Mitreva M."/>
        </authorList>
    </citation>
    <scope>NUCLEOTIDE SEQUENCE [LARGE SCALE GENOMIC DNA]</scope>
    <source>
        <strain evidence="2 3">OD-Hann</strain>
    </source>
</reference>
<feature type="compositionally biased region" description="Basic and acidic residues" evidence="1">
    <location>
        <begin position="24"/>
        <end position="44"/>
    </location>
</feature>
<keyword evidence="3" id="KW-1185">Reference proteome</keyword>
<dbReference type="Proteomes" id="UP000053660">
    <property type="component" value="Unassembled WGS sequence"/>
</dbReference>
<evidence type="ECO:0000256" key="1">
    <source>
        <dbReference type="SAM" id="MobiDB-lite"/>
    </source>
</evidence>
<dbReference type="AlphaFoldDB" id="A0A0B1T098"/>
<name>A0A0B1T098_OESDE</name>
<organism evidence="2 3">
    <name type="scientific">Oesophagostomum dentatum</name>
    <name type="common">Nodular worm</name>
    <dbReference type="NCBI Taxonomy" id="61180"/>
    <lineage>
        <taxon>Eukaryota</taxon>
        <taxon>Metazoa</taxon>
        <taxon>Ecdysozoa</taxon>
        <taxon>Nematoda</taxon>
        <taxon>Chromadorea</taxon>
        <taxon>Rhabditida</taxon>
        <taxon>Rhabditina</taxon>
        <taxon>Rhabditomorpha</taxon>
        <taxon>Strongyloidea</taxon>
        <taxon>Strongylidae</taxon>
        <taxon>Oesophagostomum</taxon>
    </lineage>
</organism>
<sequence>MAKKFRMLKSTSRSEESLPQLKTEPVKSYEEKEKEKEKLRESAAEAKPVNVVTVPRYTAPPALKAGADEKQKKGCCVLS</sequence>
<gene>
    <name evidence="2" type="ORF">OESDEN_10575</name>
</gene>
<evidence type="ECO:0000313" key="3">
    <source>
        <dbReference type="Proteomes" id="UP000053660"/>
    </source>
</evidence>
<dbReference type="EMBL" id="KN554010">
    <property type="protein sequence ID" value="KHJ89596.1"/>
    <property type="molecule type" value="Genomic_DNA"/>
</dbReference>
<proteinExistence type="predicted"/>
<evidence type="ECO:0000313" key="2">
    <source>
        <dbReference type="EMBL" id="KHJ89596.1"/>
    </source>
</evidence>
<feature type="region of interest" description="Disordered" evidence="1">
    <location>
        <begin position="1"/>
        <end position="45"/>
    </location>
</feature>